<sequence length="155" mass="16775">MVLMQNVDSTSGVRISNDEKRLRVTVLAGRPGTLPPPTRSVVPAVVATSAVGESELTSTSTKKIIYQRIFRARTICSNSALLAERMAQGKLMNGISSRGTGRDVLKRAAPGCDCRAAVVSRLRARSAGEHVIQCSHLNTDRFSSVPKQTIEYILH</sequence>
<proteinExistence type="predicted"/>
<protein>
    <submittedName>
        <fullName evidence="1">Uncharacterized protein</fullName>
    </submittedName>
</protein>
<evidence type="ECO:0000313" key="1">
    <source>
        <dbReference type="EMBL" id="CAH0716747.1"/>
    </source>
</evidence>
<organism evidence="1 2">
    <name type="scientific">Brenthis ino</name>
    <name type="common">lesser marbled fritillary</name>
    <dbReference type="NCBI Taxonomy" id="405034"/>
    <lineage>
        <taxon>Eukaryota</taxon>
        <taxon>Metazoa</taxon>
        <taxon>Ecdysozoa</taxon>
        <taxon>Arthropoda</taxon>
        <taxon>Hexapoda</taxon>
        <taxon>Insecta</taxon>
        <taxon>Pterygota</taxon>
        <taxon>Neoptera</taxon>
        <taxon>Endopterygota</taxon>
        <taxon>Lepidoptera</taxon>
        <taxon>Glossata</taxon>
        <taxon>Ditrysia</taxon>
        <taxon>Papilionoidea</taxon>
        <taxon>Nymphalidae</taxon>
        <taxon>Heliconiinae</taxon>
        <taxon>Argynnini</taxon>
        <taxon>Brenthis</taxon>
    </lineage>
</organism>
<name>A0A8J9UNC3_9NEOP</name>
<gene>
    <name evidence="1" type="ORF">BINO364_LOCUS3447</name>
</gene>
<evidence type="ECO:0000313" key="2">
    <source>
        <dbReference type="Proteomes" id="UP000838878"/>
    </source>
</evidence>
<keyword evidence="2" id="KW-1185">Reference proteome</keyword>
<accession>A0A8J9UNC3</accession>
<dbReference type="AlphaFoldDB" id="A0A8J9UNC3"/>
<feature type="non-terminal residue" evidence="1">
    <location>
        <position position="155"/>
    </location>
</feature>
<dbReference type="EMBL" id="OV170231">
    <property type="protein sequence ID" value="CAH0716747.1"/>
    <property type="molecule type" value="Genomic_DNA"/>
</dbReference>
<dbReference type="Proteomes" id="UP000838878">
    <property type="component" value="Chromosome 11"/>
</dbReference>
<reference evidence="1" key="1">
    <citation type="submission" date="2021-12" db="EMBL/GenBank/DDBJ databases">
        <authorList>
            <person name="Martin H S."/>
        </authorList>
    </citation>
    <scope>NUCLEOTIDE SEQUENCE</scope>
</reference>